<organism evidence="3 4">
    <name type="scientific">Limnobacter thiooxidans</name>
    <dbReference type="NCBI Taxonomy" id="131080"/>
    <lineage>
        <taxon>Bacteria</taxon>
        <taxon>Pseudomonadati</taxon>
        <taxon>Pseudomonadota</taxon>
        <taxon>Betaproteobacteria</taxon>
        <taxon>Burkholderiales</taxon>
        <taxon>Burkholderiaceae</taxon>
        <taxon>Limnobacter</taxon>
    </lineage>
</organism>
<dbReference type="Proteomes" id="UP001329151">
    <property type="component" value="Chromosome"/>
</dbReference>
<dbReference type="PANTHER" id="PTHR19353">
    <property type="entry name" value="FATTY ACID DESATURASE 2"/>
    <property type="match status" value="1"/>
</dbReference>
<evidence type="ECO:0000259" key="2">
    <source>
        <dbReference type="Pfam" id="PF00487"/>
    </source>
</evidence>
<reference evidence="3 4" key="1">
    <citation type="submission" date="2023-10" db="EMBL/GenBank/DDBJ databases">
        <title>Complete Genome Sequence of Limnobacter thiooxidans CS-K2T, Isolated from freshwater lake sediments in Bavaria, Germany.</title>
        <authorList>
            <person name="Naruki M."/>
            <person name="Watanabe A."/>
            <person name="Warashina T."/>
            <person name="Morita T."/>
            <person name="Arakawa K."/>
        </authorList>
    </citation>
    <scope>NUCLEOTIDE SEQUENCE [LARGE SCALE GENOMIC DNA]</scope>
    <source>
        <strain evidence="3 4">CS-K2</strain>
    </source>
</reference>
<evidence type="ECO:0000313" key="4">
    <source>
        <dbReference type="Proteomes" id="UP001329151"/>
    </source>
</evidence>
<dbReference type="AlphaFoldDB" id="A0AA86IZP6"/>
<accession>A0AA86IZP6</accession>
<keyword evidence="1" id="KW-0812">Transmembrane</keyword>
<dbReference type="GO" id="GO:0016717">
    <property type="term" value="F:oxidoreductase activity, acting on paired donors, with oxidation of a pair of donors resulting in the reduction of molecular oxygen to two molecules of water"/>
    <property type="evidence" value="ECO:0007669"/>
    <property type="project" value="TreeGrafter"/>
</dbReference>
<name>A0AA86IZP6_9BURK</name>
<protein>
    <submittedName>
        <fullName evidence="3">Acyl-CoA desaturase</fullName>
    </submittedName>
</protein>
<dbReference type="CDD" id="cd03506">
    <property type="entry name" value="Delta6-FADS-like"/>
    <property type="match status" value="1"/>
</dbReference>
<sequence length="384" mass="44051">MGMPTHLSASDIEEFGREMDAIRNEIADSLGSKDRAYILSVIKWQRTLMLAGRIVIFLSFFLLPMSDWTFTGWPQFWVVLLLGAGMLGVSKSIENMELGHNIMHAQFDWMRDPNIQSNTWEWDNVCPSDQWKHSHNVVHHTWTNVHGKDPDIGYGVLRVTDDQRWHAKYLFNPVINFVLMMMFQWGVALHDLEADKLLAGQKSWKEVIPMLKRIGWKVRHQLLKDYVCWPLLGAAVTLPFTLYFGFDVINIALAAMGFTIIANLIGNGIRNIWSNVIIFCGHFPAGVHHFTKEEVEGETRAAWYVRQLLGSCNITGGKLFHILSGNLSHQIEHHLFPDIPANRYAEMSPRVQAMAARYGLPYNKGSFTRQFGTTTWNIWRLSLP</sequence>
<keyword evidence="1" id="KW-0472">Membrane</keyword>
<feature type="transmembrane region" description="Helical" evidence="1">
    <location>
        <begin position="48"/>
        <end position="66"/>
    </location>
</feature>
<evidence type="ECO:0000313" key="3">
    <source>
        <dbReference type="EMBL" id="BET26747.1"/>
    </source>
</evidence>
<dbReference type="RefSeq" id="WP_130555807.1">
    <property type="nucleotide sequence ID" value="NZ_AP028947.1"/>
</dbReference>
<dbReference type="InterPro" id="IPR012171">
    <property type="entry name" value="Fatty_acid_desaturase"/>
</dbReference>
<dbReference type="EMBL" id="AP028947">
    <property type="protein sequence ID" value="BET26747.1"/>
    <property type="molecule type" value="Genomic_DNA"/>
</dbReference>
<proteinExistence type="predicted"/>
<dbReference type="GO" id="GO:0008610">
    <property type="term" value="P:lipid biosynthetic process"/>
    <property type="evidence" value="ECO:0007669"/>
    <property type="project" value="UniProtKB-ARBA"/>
</dbReference>
<keyword evidence="4" id="KW-1185">Reference proteome</keyword>
<evidence type="ECO:0000256" key="1">
    <source>
        <dbReference type="SAM" id="Phobius"/>
    </source>
</evidence>
<feature type="transmembrane region" description="Helical" evidence="1">
    <location>
        <begin position="240"/>
        <end position="265"/>
    </location>
</feature>
<keyword evidence="1" id="KW-1133">Transmembrane helix</keyword>
<dbReference type="InterPro" id="IPR005804">
    <property type="entry name" value="FA_desaturase_dom"/>
</dbReference>
<dbReference type="PANTHER" id="PTHR19353:SF19">
    <property type="entry name" value="DELTA(5) FATTY ACID DESATURASE C-RELATED"/>
    <property type="match status" value="1"/>
</dbReference>
<dbReference type="Pfam" id="PF00487">
    <property type="entry name" value="FA_desaturase"/>
    <property type="match status" value="1"/>
</dbReference>
<dbReference type="KEGG" id="lto:RGQ30_22480"/>
<gene>
    <name evidence="3" type="ORF">RGQ30_22480</name>
</gene>
<feature type="domain" description="Fatty acid desaturase" evidence="2">
    <location>
        <begin position="72"/>
        <end position="364"/>
    </location>
</feature>
<feature type="transmembrane region" description="Helical" evidence="1">
    <location>
        <begin position="169"/>
        <end position="188"/>
    </location>
</feature>
<dbReference type="GO" id="GO:0016020">
    <property type="term" value="C:membrane"/>
    <property type="evidence" value="ECO:0007669"/>
    <property type="project" value="TreeGrafter"/>
</dbReference>
<feature type="transmembrane region" description="Helical" evidence="1">
    <location>
        <begin position="72"/>
        <end position="89"/>
    </location>
</feature>